<sequence length="351" mass="40645">MSEALGSPIRAMVMFLIKSTNRAIMSDEEVKDASKIVRAVIGRCMQLIDQITCGLEPLLAQRWASSKLYDKRLSTSEFSFATYKQNPQFKEFPPKYAFVIELFLQYKTGNFNDHHALQLYAFSAGSKFVAKESYAEPLKDIRSLQQYIMLLIKLILVEEYNAVDGGEEALVHLFNGWIMQNFPEGGLRTVLVNNDEDMLAVVLREGWPLNLPWIVGELVLRLWLMVRPLELYINELIGKDDQSRRLEFLFSTEPHNLDELLRSTVEETDALESGNAPVSLKQWDSLRQRILSQLPHFSMQHGSKSKTLNRDYVKNWEQILGLTKEYYFNDIYVKKYGRNTILPLVVSKRYE</sequence>
<name>A0A060SZV5_BLAAD</name>
<protein>
    <submittedName>
        <fullName evidence="1">ARAD1C11572p</fullName>
    </submittedName>
</protein>
<gene>
    <name evidence="1" type="ORF">GNLVRS02_ARAD1C11572g</name>
</gene>
<evidence type="ECO:0000313" key="1">
    <source>
        <dbReference type="EMBL" id="CDP34405.1"/>
    </source>
</evidence>
<organism evidence="1">
    <name type="scientific">Blastobotrys adeninivorans</name>
    <name type="common">Yeast</name>
    <name type="synonym">Arxula adeninivorans</name>
    <dbReference type="NCBI Taxonomy" id="409370"/>
    <lineage>
        <taxon>Eukaryota</taxon>
        <taxon>Fungi</taxon>
        <taxon>Dikarya</taxon>
        <taxon>Ascomycota</taxon>
        <taxon>Saccharomycotina</taxon>
        <taxon>Dipodascomycetes</taxon>
        <taxon>Dipodascales</taxon>
        <taxon>Trichomonascaceae</taxon>
        <taxon>Blastobotrys</taxon>
    </lineage>
</organism>
<dbReference type="AlphaFoldDB" id="A0A060SZV5"/>
<accession>A0A060SZV5</accession>
<dbReference type="EMBL" id="HG937693">
    <property type="protein sequence ID" value="CDP34405.1"/>
    <property type="molecule type" value="Genomic_DNA"/>
</dbReference>
<reference evidence="1" key="1">
    <citation type="submission" date="2014-02" db="EMBL/GenBank/DDBJ databases">
        <authorList>
            <person name="Genoscope - CEA"/>
        </authorList>
    </citation>
    <scope>NUCLEOTIDE SEQUENCE</scope>
    <source>
        <strain evidence="1">LS3</strain>
    </source>
</reference>
<proteinExistence type="predicted"/>
<reference evidence="1" key="2">
    <citation type="submission" date="2014-06" db="EMBL/GenBank/DDBJ databases">
        <title>The complete genome of Blastobotrys (Arxula) adeninivorans LS3 - a yeast of biotechnological interest.</title>
        <authorList>
            <person name="Kunze G."/>
            <person name="Gaillardin C."/>
            <person name="Czernicka M."/>
            <person name="Durrens P."/>
            <person name="Martin T."/>
            <person name="Boer E."/>
            <person name="Gabaldon T."/>
            <person name="Cruz J."/>
            <person name="Talla E."/>
            <person name="Marck C."/>
            <person name="Goffeau A."/>
            <person name="Barbe V."/>
            <person name="Baret P."/>
            <person name="Baronian K."/>
            <person name="Beier S."/>
            <person name="Bleykasten C."/>
            <person name="Bode R."/>
            <person name="Casaregola S."/>
            <person name="Despons L."/>
            <person name="Fairhead C."/>
            <person name="Giersberg M."/>
            <person name="Gierski P."/>
            <person name="Hahnel U."/>
            <person name="Hartmann A."/>
            <person name="Jankowska D."/>
            <person name="Jubin C."/>
            <person name="Jung P."/>
            <person name="Lafontaine I."/>
            <person name="Leh-Louis V."/>
            <person name="Lemaire M."/>
            <person name="Marcet-Houben M."/>
            <person name="Mascher M."/>
            <person name="Morel G."/>
            <person name="Richard G.-F."/>
            <person name="Riechen J."/>
            <person name="Sacerdot C."/>
            <person name="Sarkar A."/>
            <person name="Savel G."/>
            <person name="Schacherer J."/>
            <person name="Sherman D."/>
            <person name="Straub M.-L."/>
            <person name="Stein N."/>
            <person name="Thierry A."/>
            <person name="Trautwein-Schult A."/>
            <person name="Westhof E."/>
            <person name="Worch S."/>
            <person name="Dujon B."/>
            <person name="Souciet J.-L."/>
            <person name="Wincker P."/>
            <person name="Scholz U."/>
            <person name="Neuveglise N."/>
        </authorList>
    </citation>
    <scope>NUCLEOTIDE SEQUENCE</scope>
    <source>
        <strain evidence="1">LS3</strain>
    </source>
</reference>